<dbReference type="Proteomes" id="UP001244011">
    <property type="component" value="Unassembled WGS sequence"/>
</dbReference>
<reference evidence="1" key="1">
    <citation type="submission" date="2023-06" db="EMBL/GenBank/DDBJ databases">
        <title>Genome-scale phylogeny and comparative genomics of the fungal order Sordariales.</title>
        <authorList>
            <consortium name="Lawrence Berkeley National Laboratory"/>
            <person name="Hensen N."/>
            <person name="Bonometti L."/>
            <person name="Westerberg I."/>
            <person name="Brannstrom I.O."/>
            <person name="Guillou S."/>
            <person name="Cros-Aarteil S."/>
            <person name="Calhoun S."/>
            <person name="Haridas S."/>
            <person name="Kuo A."/>
            <person name="Mondo S."/>
            <person name="Pangilinan J."/>
            <person name="Riley R."/>
            <person name="Labutti K."/>
            <person name="Andreopoulos B."/>
            <person name="Lipzen A."/>
            <person name="Chen C."/>
            <person name="Yanf M."/>
            <person name="Daum C."/>
            <person name="Ng V."/>
            <person name="Clum A."/>
            <person name="Steindorff A."/>
            <person name="Ohm R."/>
            <person name="Martin F."/>
            <person name="Silar P."/>
            <person name="Natvig D."/>
            <person name="Lalanne C."/>
            <person name="Gautier V."/>
            <person name="Ament-Velasquez S.L."/>
            <person name="Kruys A."/>
            <person name="Hutchinson M.I."/>
            <person name="Powell A.J."/>
            <person name="Barry K."/>
            <person name="Miller A.N."/>
            <person name="Grigoriev I.V."/>
            <person name="Debuchy R."/>
            <person name="Gladieux P."/>
            <person name="Thoren M.H."/>
            <person name="Johannesson H."/>
        </authorList>
    </citation>
    <scope>NUCLEOTIDE SEQUENCE</scope>
    <source>
        <strain evidence="1">8032-3</strain>
    </source>
</reference>
<dbReference type="AlphaFoldDB" id="A0AAJ0C3N6"/>
<keyword evidence="2" id="KW-1185">Reference proteome</keyword>
<name>A0AAJ0C3N6_9PEZI</name>
<organism evidence="1 2">
    <name type="scientific">Phialemonium atrogriseum</name>
    <dbReference type="NCBI Taxonomy" id="1093897"/>
    <lineage>
        <taxon>Eukaryota</taxon>
        <taxon>Fungi</taxon>
        <taxon>Dikarya</taxon>
        <taxon>Ascomycota</taxon>
        <taxon>Pezizomycotina</taxon>
        <taxon>Sordariomycetes</taxon>
        <taxon>Sordariomycetidae</taxon>
        <taxon>Cephalothecales</taxon>
        <taxon>Cephalothecaceae</taxon>
        <taxon>Phialemonium</taxon>
    </lineage>
</organism>
<sequence>MRIVSISLALPSLPSCEVLLLPREVAARHCTCSQSLAATGLVYGGGAWHCGALATSGRWVLGGRRPVLGRNTKSTSTVCTP</sequence>
<gene>
    <name evidence="1" type="ORF">QBC33DRAFT_534147</name>
</gene>
<dbReference type="EMBL" id="MU839004">
    <property type="protein sequence ID" value="KAK1768917.1"/>
    <property type="molecule type" value="Genomic_DNA"/>
</dbReference>
<accession>A0AAJ0C3N6</accession>
<dbReference type="RefSeq" id="XP_060285130.1">
    <property type="nucleotide sequence ID" value="XM_060427517.1"/>
</dbReference>
<protein>
    <submittedName>
        <fullName evidence="1">Uncharacterized protein</fullName>
    </submittedName>
</protein>
<comment type="caution">
    <text evidence="1">The sequence shown here is derived from an EMBL/GenBank/DDBJ whole genome shotgun (WGS) entry which is preliminary data.</text>
</comment>
<evidence type="ECO:0000313" key="1">
    <source>
        <dbReference type="EMBL" id="KAK1768917.1"/>
    </source>
</evidence>
<dbReference type="GeneID" id="85310704"/>
<proteinExistence type="predicted"/>
<evidence type="ECO:0000313" key="2">
    <source>
        <dbReference type="Proteomes" id="UP001244011"/>
    </source>
</evidence>